<dbReference type="EMBL" id="LSRL02000255">
    <property type="protein sequence ID" value="TDG42256.1"/>
    <property type="molecule type" value="Genomic_DNA"/>
</dbReference>
<feature type="compositionally biased region" description="Low complexity" evidence="2">
    <location>
        <begin position="200"/>
        <end position="213"/>
    </location>
</feature>
<evidence type="ECO:0000313" key="4">
    <source>
        <dbReference type="EMBL" id="TDG42256.1"/>
    </source>
</evidence>
<evidence type="ECO:0000259" key="3">
    <source>
        <dbReference type="PROSITE" id="PS50157"/>
    </source>
</evidence>
<feature type="compositionally biased region" description="Low complexity" evidence="2">
    <location>
        <begin position="1308"/>
        <end position="1322"/>
    </location>
</feature>
<feature type="compositionally biased region" description="Basic and acidic residues" evidence="2">
    <location>
        <begin position="689"/>
        <end position="699"/>
    </location>
</feature>
<name>A0A484B0H0_DRONA</name>
<protein>
    <recommendedName>
        <fullName evidence="3">C2H2-type domain-containing protein</fullName>
    </recommendedName>
</protein>
<sequence length="1332" mass="149490">MTRITRSDISLDMECWVEELSPAQLAYYEKITNEHNAVKNALKSAVSANEGKELFNGQVFQAYSFKGKVLQELKEATLPKKPPKPEVPPSAPAAAATGGSGSGRGRGRPRLSSNIAYLESSDEGDDDVPLAKRLALSAGKKAVAAPATSKAGKKYASAAVSPTGKSSPQPKGGKGSGLGSSSKLLGSGEAPPKNFRPAEVNSVGGLVVGSNDDSASKDGKDAKDGKDTKMQGKTYPSLVVLAKPFLKVKDMAATRSKLDSKVKLVLMLTPNKFCEWLLQEGLLRAQQHCINHRNNELKLGVYSDISKFPYTGGYVWISECCPYRFVSVFNNSIFEGAQHPPTFLLKLIYHWACQTSIQNVVQWVKVDSVYIKGIYTWLRAICTLAVHQKCKKLGGPGKFVEVGVISLGTTSQDGAQRQVKVEVLGVYDYADKSIRLRAVEPITDGDRNYKKRFQAILEPLSRWVHKDSTICIDLTVDKITLFSMGFKNIVQAAATDNAAKHNNSAVMEYLRRIVPRMFQNTLSLLSRQMIQQFLDELVWRESFGTYALQAFNNIIIHIAEQTRVTTNETITQRLYQVATNPFKDWSVLPPNYKETPANATPKRLKKPISDSDYVNASKEYSTKVKKEKEREKEKDILPAGSKRRGTVSTPPPVVSKPAPKASSAKVAVKPGPAKSTTPVAPPAKVPVKKPKDTKEEKEKVPVVIKKEEDELKGLEELYYGISDGTEEFYEHFPYSSPRANPAELTRTVECPICLNGETYDSNEKLQTHLVSHISPEGKQHQFQCLFCLEKHATESVLAKHNQIMHPTETKTDGSPSYHCLICQQRHNSLHLLTAHLQKVHSTLELPYWCHSCGYRSSSHRDLVRHFYDDHKNQNFLQCPYCLDIFYFTHKGKVNQLRVEHYFMHLDEHVNKRDPSLRCQKCSLSFLEKGDLKQHSVLHHVSMTKTNRPVRMLLNNSLLIPPPKVRTHHREQPPFSTYKRPVFFAFLEGKTCAECNTDIASEETHYTGWLHCVKCNYQTCCERAQFRHGVDCNGNFVDAMEVNMPQEMHCICGFATSNGNKMAQHLASCGLSTCYPSVEAANENAVKRNMLDMLGLVRRDGETSGEGGEMGDDAMDDNNDMIPTPEDGQQQQLEQQQQQQQQQQHDNQQQHMQHHQEPPQAPPVEMQTDEQQQGEYIQSQPVPEQMSHLAEQQQQQQQQEQQQQLQQQHQHQQHATPIQFGEMEAAPVMLDPQVQAAADYAQVSVVQQQHHQQQPYAMTGYGQSALSTDIDMPLIGELAEPNAPPTPQFLGEVHTPMFDAVAAAEQQHYHAQQQQQQQQQQQHLQHHHHHHPQ</sequence>
<keyword evidence="1" id="KW-0479">Metal-binding</keyword>
<dbReference type="InterPro" id="IPR057618">
    <property type="entry name" value="Znf_POGZ/Z280C-D-like"/>
</dbReference>
<dbReference type="OMA" id="PKVRTHH"/>
<feature type="compositionally biased region" description="Low complexity" evidence="2">
    <location>
        <begin position="161"/>
        <end position="171"/>
    </location>
</feature>
<feature type="compositionally biased region" description="Basic and acidic residues" evidence="2">
    <location>
        <begin position="620"/>
        <end position="636"/>
    </location>
</feature>
<gene>
    <name evidence="4" type="ORF">AWZ03_011315</name>
</gene>
<feature type="compositionally biased region" description="Low complexity" evidence="2">
    <location>
        <begin position="179"/>
        <end position="188"/>
    </location>
</feature>
<feature type="compositionally biased region" description="Acidic residues" evidence="2">
    <location>
        <begin position="1108"/>
        <end position="1118"/>
    </location>
</feature>
<proteinExistence type="predicted"/>
<dbReference type="SMART" id="SM00355">
    <property type="entry name" value="ZnF_C2H2"/>
    <property type="match status" value="5"/>
</dbReference>
<feature type="compositionally biased region" description="Polar residues" evidence="2">
    <location>
        <begin position="1168"/>
        <end position="1181"/>
    </location>
</feature>
<dbReference type="Proteomes" id="UP000295192">
    <property type="component" value="Unassembled WGS sequence"/>
</dbReference>
<dbReference type="GO" id="GO:0008270">
    <property type="term" value="F:zinc ion binding"/>
    <property type="evidence" value="ECO:0007669"/>
    <property type="project" value="UniProtKB-KW"/>
</dbReference>
<feature type="region of interest" description="Disordered" evidence="2">
    <location>
        <begin position="1097"/>
        <end position="1214"/>
    </location>
</feature>
<feature type="compositionally biased region" description="Low complexity" evidence="2">
    <location>
        <begin position="1187"/>
        <end position="1214"/>
    </location>
</feature>
<feature type="compositionally biased region" description="Low complexity" evidence="2">
    <location>
        <begin position="1128"/>
        <end position="1150"/>
    </location>
</feature>
<keyword evidence="5" id="KW-1185">Reference proteome</keyword>
<keyword evidence="1" id="KW-0863">Zinc-finger</keyword>
<dbReference type="Pfam" id="PF25429">
    <property type="entry name" value="zf-POGZ"/>
    <property type="match status" value="1"/>
</dbReference>
<evidence type="ECO:0000256" key="2">
    <source>
        <dbReference type="SAM" id="MobiDB-lite"/>
    </source>
</evidence>
<evidence type="ECO:0000256" key="1">
    <source>
        <dbReference type="PROSITE-ProRule" id="PRU00042"/>
    </source>
</evidence>
<feature type="domain" description="C2H2-type" evidence="3">
    <location>
        <begin position="916"/>
        <end position="938"/>
    </location>
</feature>
<dbReference type="STRING" id="7232.A0A484B0H0"/>
<organism evidence="4 5">
    <name type="scientific">Drosophila navojoa</name>
    <name type="common">Fruit fly</name>
    <dbReference type="NCBI Taxonomy" id="7232"/>
    <lineage>
        <taxon>Eukaryota</taxon>
        <taxon>Metazoa</taxon>
        <taxon>Ecdysozoa</taxon>
        <taxon>Arthropoda</taxon>
        <taxon>Hexapoda</taxon>
        <taxon>Insecta</taxon>
        <taxon>Pterygota</taxon>
        <taxon>Neoptera</taxon>
        <taxon>Endopterygota</taxon>
        <taxon>Diptera</taxon>
        <taxon>Brachycera</taxon>
        <taxon>Muscomorpha</taxon>
        <taxon>Ephydroidea</taxon>
        <taxon>Drosophilidae</taxon>
        <taxon>Drosophila</taxon>
    </lineage>
</organism>
<feature type="compositionally biased region" description="Low complexity" evidence="2">
    <location>
        <begin position="655"/>
        <end position="670"/>
    </location>
</feature>
<feature type="compositionally biased region" description="Basic residues" evidence="2">
    <location>
        <begin position="1323"/>
        <end position="1332"/>
    </location>
</feature>
<reference evidence="4 5" key="1">
    <citation type="journal article" date="2019" name="J. Hered.">
        <title>An Improved Genome Assembly for Drosophila navojoa, the Basal Species in the mojavensis Cluster.</title>
        <authorList>
            <person name="Vanderlinde T."/>
            <person name="Dupim E.G."/>
            <person name="Nazario-Yepiz N.O."/>
            <person name="Carvalho A.B."/>
        </authorList>
    </citation>
    <scope>NUCLEOTIDE SEQUENCE [LARGE SCALE GENOMIC DNA]</scope>
    <source>
        <strain evidence="4">Navoj_Jal97</strain>
        <tissue evidence="4">Whole organism</tissue>
    </source>
</reference>
<dbReference type="Gene3D" id="3.30.160.60">
    <property type="entry name" value="Classic Zinc Finger"/>
    <property type="match status" value="1"/>
</dbReference>
<dbReference type="GO" id="GO:0003677">
    <property type="term" value="F:DNA binding"/>
    <property type="evidence" value="ECO:0007669"/>
    <property type="project" value="UniProtKB-KW"/>
</dbReference>
<dbReference type="OrthoDB" id="10032537at2759"/>
<dbReference type="PROSITE" id="PS50157">
    <property type="entry name" value="ZINC_FINGER_C2H2_2"/>
    <property type="match status" value="1"/>
</dbReference>
<feature type="region of interest" description="Disordered" evidence="2">
    <location>
        <begin position="619"/>
        <end position="699"/>
    </location>
</feature>
<feature type="region of interest" description="Disordered" evidence="2">
    <location>
        <begin position="1302"/>
        <end position="1332"/>
    </location>
</feature>
<accession>A0A484B0H0</accession>
<evidence type="ECO:0000313" key="5">
    <source>
        <dbReference type="Proteomes" id="UP000295192"/>
    </source>
</evidence>
<keyword evidence="1" id="KW-0862">Zinc</keyword>
<dbReference type="InterPro" id="IPR052145">
    <property type="entry name" value="Mediator/Homeobox_domain"/>
</dbReference>
<feature type="region of interest" description="Disordered" evidence="2">
    <location>
        <begin position="77"/>
        <end position="110"/>
    </location>
</feature>
<dbReference type="PANTHER" id="PTHR24330:SF19">
    <property type="entry name" value="MEDIATOR OF RNA POLYMERASE II TRANSCRIPTION SUBUNIT 29"/>
    <property type="match status" value="1"/>
</dbReference>
<feature type="compositionally biased region" description="Basic and acidic residues" evidence="2">
    <location>
        <begin position="214"/>
        <end position="230"/>
    </location>
</feature>
<dbReference type="PANTHER" id="PTHR24330">
    <property type="entry name" value="HOMEOBOX PROTEIN BARH-LIKE"/>
    <property type="match status" value="1"/>
</dbReference>
<feature type="region of interest" description="Disordered" evidence="2">
    <location>
        <begin position="141"/>
        <end position="230"/>
    </location>
</feature>
<dbReference type="InterPro" id="IPR013087">
    <property type="entry name" value="Znf_C2H2_type"/>
</dbReference>
<comment type="caution">
    <text evidence="4">The sequence shown here is derived from an EMBL/GenBank/DDBJ whole genome shotgun (WGS) entry which is preliminary data.</text>
</comment>